<dbReference type="GO" id="GO:0046872">
    <property type="term" value="F:metal ion binding"/>
    <property type="evidence" value="ECO:0007669"/>
    <property type="project" value="UniProtKB-KW"/>
</dbReference>
<keyword evidence="2" id="KW-0560">Oxidoreductase</keyword>
<sequence length="344" mass="37714">MTAKQHKPIIGISIGDINGIGPEVVMKALQDTRVHQDFVPLIYGHGKVFSIYKKMLDMDGFNFLQVRSIDEIQHKRINVINVVEECPEIIPGVETQEAGKLALEALRTSVADLKEGKIHALVTAPLNKNNINSEEIKFIGHTEYLSEAVNAKDSLMFLVSDKLRVGLVTGHMPIAQVSQAVTVESIKRKANLMLSSLEKDFGINRPKIAILGLNPHAGEDGLLGKEEIEVIKPAINQLKDQNKLVFGPYPADGFFGMMHQTKFDGVLAMYHDQGLIPFKSMAFSDGVNFTAGLPIIRTSPDHGTAYNIAGKGLADEGSIRAALFLALDVIRAHQVLEEETEDAE</sequence>
<dbReference type="Proteomes" id="UP000050421">
    <property type="component" value="Unassembled WGS sequence"/>
</dbReference>
<dbReference type="AlphaFoldDB" id="A0A0P8ALY0"/>
<dbReference type="eggNOG" id="COG1995">
    <property type="taxonomic scope" value="Bacteria"/>
</dbReference>
<dbReference type="PANTHER" id="PTHR30004:SF6">
    <property type="entry name" value="D-THREONATE 4-PHOSPHATE DEHYDROGENASE"/>
    <property type="match status" value="1"/>
</dbReference>
<dbReference type="Pfam" id="PF04166">
    <property type="entry name" value="PdxA"/>
    <property type="match status" value="1"/>
</dbReference>
<dbReference type="Gene3D" id="3.40.718.10">
    <property type="entry name" value="Isopropylmalate Dehydrogenase"/>
    <property type="match status" value="1"/>
</dbReference>
<evidence type="ECO:0000256" key="1">
    <source>
        <dbReference type="ARBA" id="ARBA00022723"/>
    </source>
</evidence>
<keyword evidence="1" id="KW-0479">Metal-binding</keyword>
<evidence type="ECO:0000256" key="3">
    <source>
        <dbReference type="ARBA" id="ARBA00023027"/>
    </source>
</evidence>
<dbReference type="NCBIfam" id="TIGR00557">
    <property type="entry name" value="pdxA"/>
    <property type="match status" value="1"/>
</dbReference>
<dbReference type="PANTHER" id="PTHR30004">
    <property type="entry name" value="4-HYDROXYTHREONINE-4-PHOSPHATE DEHYDROGENASE"/>
    <property type="match status" value="1"/>
</dbReference>
<evidence type="ECO:0000256" key="2">
    <source>
        <dbReference type="ARBA" id="ARBA00023002"/>
    </source>
</evidence>
<dbReference type="SUPFAM" id="SSF53659">
    <property type="entry name" value="Isocitrate/Isopropylmalate dehydrogenase-like"/>
    <property type="match status" value="1"/>
</dbReference>
<keyword evidence="3" id="KW-0520">NAD</keyword>
<comment type="caution">
    <text evidence="4">The sequence shown here is derived from an EMBL/GenBank/DDBJ whole genome shotgun (WGS) entry which is preliminary data.</text>
</comment>
<dbReference type="PATRIC" id="fig|1305737.6.peg.804"/>
<dbReference type="GO" id="GO:0051287">
    <property type="term" value="F:NAD binding"/>
    <property type="evidence" value="ECO:0007669"/>
    <property type="project" value="InterPro"/>
</dbReference>
<protein>
    <submittedName>
        <fullName evidence="4">4-hydroxythreonine-4-phosphate dehydrogenase PdxA</fullName>
    </submittedName>
</protein>
<dbReference type="InterPro" id="IPR005255">
    <property type="entry name" value="PdxA_fam"/>
</dbReference>
<evidence type="ECO:0000313" key="4">
    <source>
        <dbReference type="EMBL" id="KPQ19889.1"/>
    </source>
</evidence>
<gene>
    <name evidence="4" type="primary">pdxA</name>
    <name evidence="4" type="ORF">HLUCCX10_01070</name>
</gene>
<dbReference type="EMBL" id="LJXT01000004">
    <property type="protein sequence ID" value="KPQ19889.1"/>
    <property type="molecule type" value="Genomic_DNA"/>
</dbReference>
<name>A0A0P8ALY0_9BACT</name>
<proteinExistence type="predicted"/>
<dbReference type="GO" id="GO:0016491">
    <property type="term" value="F:oxidoreductase activity"/>
    <property type="evidence" value="ECO:0007669"/>
    <property type="project" value="UniProtKB-KW"/>
</dbReference>
<organism evidence="4 5">
    <name type="scientific">Algoriphagus marincola HL-49</name>
    <dbReference type="NCBI Taxonomy" id="1305737"/>
    <lineage>
        <taxon>Bacteria</taxon>
        <taxon>Pseudomonadati</taxon>
        <taxon>Bacteroidota</taxon>
        <taxon>Cytophagia</taxon>
        <taxon>Cytophagales</taxon>
        <taxon>Cyclobacteriaceae</taxon>
        <taxon>Algoriphagus</taxon>
    </lineage>
</organism>
<reference evidence="4 5" key="1">
    <citation type="submission" date="2015-09" db="EMBL/GenBank/DDBJ databases">
        <title>Identification and resolution of microdiversity through metagenomic sequencing of parallel consortia.</title>
        <authorList>
            <person name="Nelson W.C."/>
            <person name="Romine M.F."/>
            <person name="Lindemann S.R."/>
        </authorList>
    </citation>
    <scope>NUCLEOTIDE SEQUENCE [LARGE SCALE GENOMIC DNA]</scope>
    <source>
        <strain evidence="4">HL-49</strain>
    </source>
</reference>
<dbReference type="STRING" id="1305737.GCA_000526355_00701"/>
<dbReference type="OrthoDB" id="9801783at2"/>
<evidence type="ECO:0000313" key="5">
    <source>
        <dbReference type="Proteomes" id="UP000050421"/>
    </source>
</evidence>
<accession>A0A0P8ALY0</accession>